<dbReference type="Pfam" id="PF08486">
    <property type="entry name" value="SpoIID"/>
    <property type="match status" value="1"/>
</dbReference>
<dbReference type="Pfam" id="PF01473">
    <property type="entry name" value="Choline_bind_1"/>
    <property type="match status" value="2"/>
</dbReference>
<dbReference type="Gene3D" id="2.10.270.10">
    <property type="entry name" value="Cholin Binding"/>
    <property type="match status" value="1"/>
</dbReference>
<name>A0ABW8RJF7_9BACI</name>
<evidence type="ECO:0000256" key="1">
    <source>
        <dbReference type="ARBA" id="ARBA00022737"/>
    </source>
</evidence>
<dbReference type="PANTHER" id="PTHR30032">
    <property type="entry name" value="N-ACETYLMURAMOYL-L-ALANINE AMIDASE-RELATED"/>
    <property type="match status" value="1"/>
</dbReference>
<feature type="repeat" description="Cell wall-binding" evidence="2">
    <location>
        <begin position="518"/>
        <end position="537"/>
    </location>
</feature>
<feature type="repeat" description="Cell wall-binding" evidence="2">
    <location>
        <begin position="478"/>
        <end position="497"/>
    </location>
</feature>
<dbReference type="InterPro" id="IPR018337">
    <property type="entry name" value="Cell_wall/Cho-bd_repeat"/>
</dbReference>
<dbReference type="Proteomes" id="UP001623041">
    <property type="component" value="Unassembled WGS sequence"/>
</dbReference>
<dbReference type="NCBIfam" id="TIGR02669">
    <property type="entry name" value="SpoIID_LytB"/>
    <property type="match status" value="1"/>
</dbReference>
<organism evidence="4 5">
    <name type="scientific">Bacillus salipaludis</name>
    <dbReference type="NCBI Taxonomy" id="2547811"/>
    <lineage>
        <taxon>Bacteria</taxon>
        <taxon>Bacillati</taxon>
        <taxon>Bacillota</taxon>
        <taxon>Bacilli</taxon>
        <taxon>Bacillales</taxon>
        <taxon>Bacillaceae</taxon>
        <taxon>Bacillus</taxon>
    </lineage>
</organism>
<proteinExistence type="predicted"/>
<keyword evidence="1" id="KW-0677">Repeat</keyword>
<dbReference type="Gene3D" id="2.10.270.20">
    <property type="match status" value="1"/>
</dbReference>
<feature type="repeat" description="Cell wall-binding" evidence="2">
    <location>
        <begin position="458"/>
        <end position="477"/>
    </location>
</feature>
<dbReference type="RefSeq" id="WP_406582149.1">
    <property type="nucleotide sequence ID" value="NZ_JBJHQH010000016.1"/>
</dbReference>
<dbReference type="EMBL" id="JBJHQH010000016">
    <property type="protein sequence ID" value="MFK9093647.1"/>
    <property type="molecule type" value="Genomic_DNA"/>
</dbReference>
<dbReference type="PROSITE" id="PS51170">
    <property type="entry name" value="CW"/>
    <property type="match status" value="3"/>
</dbReference>
<evidence type="ECO:0000259" key="3">
    <source>
        <dbReference type="Pfam" id="PF08486"/>
    </source>
</evidence>
<dbReference type="InterPro" id="IPR013693">
    <property type="entry name" value="SpoIID/LytB_N"/>
</dbReference>
<feature type="domain" description="Sporulation stage II protein D amidase enhancer LytB N-terminal" evidence="3">
    <location>
        <begin position="125"/>
        <end position="206"/>
    </location>
</feature>
<evidence type="ECO:0000256" key="2">
    <source>
        <dbReference type="PROSITE-ProRule" id="PRU00591"/>
    </source>
</evidence>
<dbReference type="PANTHER" id="PTHR30032:SF4">
    <property type="entry name" value="AMIDASE ENHANCER"/>
    <property type="match status" value="1"/>
</dbReference>
<sequence>MKKIMLFALVFTLLLSLLPYDYGYAQQTEPIVKVKLINFLGNKTEITLKPNGDYVTSDQNITLKSGNAYLIKLENGKLSLYNDGILVNSFDAFSIKAVQANGQISINNRPYLGNFDFTIENKQFVRPINSVNMEDYLKGVVPIEMYPSWNIEALKTQAVAARTYAVGYNNRGVIDDTIMYQVYGGYIWTDQTTKAVDETKGQVAQYNGRLIDAVYSASNGGITENNANAWGNAAVPYLSIKQDPYDPKTVWSFSFHKTQVDLTSKDISKPSDWWSGTKEADPTITSPIKMWLNNNGYANKDIKIVSIPEFSLYGVGSGGRVSKGNITVDFFVKDIVDVDGKLVLQRVSLSDVIAAKVRSIIGGRVMLSSLVNEVNTENNMISVKGFGDGHGVGMSQWGAQYMAKAGKNYEEILKFYYPGISIIKMYETLNSSTIAPIQPTGWVKANGVWYFYNNGLKATGWLKDANQWYYLNQNGVMLTGWQKVGGKWYFLKSSGAMATGWLKDQTKWYFLTPSGAMTTGWILDQGKWYYLSASGAMVTNWQYISGKWYQFHSSGYWIR</sequence>
<comment type="caution">
    <text evidence="4">The sequence shown here is derived from an EMBL/GenBank/DDBJ whole genome shotgun (WGS) entry which is preliminary data.</text>
</comment>
<evidence type="ECO:0000313" key="4">
    <source>
        <dbReference type="EMBL" id="MFK9093647.1"/>
    </source>
</evidence>
<evidence type="ECO:0000313" key="5">
    <source>
        <dbReference type="Proteomes" id="UP001623041"/>
    </source>
</evidence>
<dbReference type="InterPro" id="IPR013486">
    <property type="entry name" value="SpoIID/LytB"/>
</dbReference>
<protein>
    <submittedName>
        <fullName evidence="4">SpoIID/LytB domain-containing protein</fullName>
    </submittedName>
</protein>
<reference evidence="4 5" key="1">
    <citation type="submission" date="2024-11" db="EMBL/GenBank/DDBJ databases">
        <authorList>
            <person name="Lucas J.A."/>
        </authorList>
    </citation>
    <scope>NUCLEOTIDE SEQUENCE [LARGE SCALE GENOMIC DNA]</scope>
    <source>
        <strain evidence="4 5">Z 5.4</strain>
    </source>
</reference>
<dbReference type="Pfam" id="PF19127">
    <property type="entry name" value="Choline_bind_3"/>
    <property type="match status" value="1"/>
</dbReference>
<dbReference type="SUPFAM" id="SSF69360">
    <property type="entry name" value="Cell wall binding repeat"/>
    <property type="match status" value="1"/>
</dbReference>
<keyword evidence="5" id="KW-1185">Reference proteome</keyword>
<accession>A0ABW8RJF7</accession>
<dbReference type="InterPro" id="IPR051922">
    <property type="entry name" value="Bact_Sporulation_Assoc"/>
</dbReference>
<gene>
    <name evidence="4" type="ORF">ACJEBI_19455</name>
</gene>